<dbReference type="InterPro" id="IPR001077">
    <property type="entry name" value="COMT_C"/>
</dbReference>
<dbReference type="GO" id="GO:0046983">
    <property type="term" value="F:protein dimerization activity"/>
    <property type="evidence" value="ECO:0007669"/>
    <property type="project" value="InterPro"/>
</dbReference>
<dbReference type="SUPFAM" id="SSF46785">
    <property type="entry name" value="Winged helix' DNA-binding domain"/>
    <property type="match status" value="1"/>
</dbReference>
<dbReference type="SUPFAM" id="SSF53335">
    <property type="entry name" value="S-adenosyl-L-methionine-dependent methyltransferases"/>
    <property type="match status" value="1"/>
</dbReference>
<dbReference type="Gene3D" id="3.40.50.150">
    <property type="entry name" value="Vaccinia Virus protein VP39"/>
    <property type="match status" value="1"/>
</dbReference>
<accession>A0A921QBJ2</accession>
<dbReference type="InterPro" id="IPR036388">
    <property type="entry name" value="WH-like_DNA-bd_sf"/>
</dbReference>
<feature type="domain" description="O-methyltransferase C-terminal" evidence="5">
    <location>
        <begin position="128"/>
        <end position="337"/>
    </location>
</feature>
<dbReference type="InterPro" id="IPR036390">
    <property type="entry name" value="WH_DNA-bd_sf"/>
</dbReference>
<keyword evidence="3" id="KW-0949">S-adenosyl-L-methionine</keyword>
<dbReference type="PANTHER" id="PTHR11746">
    <property type="entry name" value="O-METHYLTRANSFERASE"/>
    <property type="match status" value="1"/>
</dbReference>
<evidence type="ECO:0000256" key="4">
    <source>
        <dbReference type="PIRSR" id="PIRSR005739-1"/>
    </source>
</evidence>
<evidence type="ECO:0000313" key="8">
    <source>
        <dbReference type="Proteomes" id="UP000807115"/>
    </source>
</evidence>
<dbReference type="PIRSF" id="PIRSF005739">
    <property type="entry name" value="O-mtase"/>
    <property type="match status" value="1"/>
</dbReference>
<dbReference type="FunFam" id="1.10.10.10:FF:000213">
    <property type="entry name" value="Coniferyl alcohol 9-O-methyltransferase"/>
    <property type="match status" value="1"/>
</dbReference>
<dbReference type="Proteomes" id="UP000807115">
    <property type="component" value="Chromosome 9"/>
</dbReference>
<gene>
    <name evidence="7" type="ORF">BDA96_09G207500</name>
</gene>
<proteinExistence type="predicted"/>
<sequence>MALTTSTNQALLDAQLELWNTTFSHIKSMALKSALDLRIADAIHNHAGAATVPDIVATVKLHPSKIPCFRRLMRVLAATGVLSAGNPSGSSTELVYALTPLSRLLVGSHNLVPITAMILHPSFVSPFLELGTWFQQELPGPCVFKQTHGQTVWEQAARDASLDALVNDGMVSDSHFIMDIVFEECADAFQGISSLVDVGGGLGAAAQAISKAFPDVKCSVLDLDHVVAKAPSGTDVQYIAGDMFESVPPANAMFFKWVLHDWSHEECVKILKNCKKAIPPKEEGGKVIIIDIVIGEESSNLKHKETQALFDLYIMLVNGIERDEQEWKKIFFEAGFSDYKILPVLGARSIISVYP</sequence>
<dbReference type="Pfam" id="PF00891">
    <property type="entry name" value="Methyltransf_2"/>
    <property type="match status" value="1"/>
</dbReference>
<dbReference type="InterPro" id="IPR029063">
    <property type="entry name" value="SAM-dependent_MTases_sf"/>
</dbReference>
<dbReference type="AlphaFoldDB" id="A0A921QBJ2"/>
<evidence type="ECO:0000256" key="2">
    <source>
        <dbReference type="ARBA" id="ARBA00022679"/>
    </source>
</evidence>
<organism evidence="7 8">
    <name type="scientific">Sorghum bicolor</name>
    <name type="common">Sorghum</name>
    <name type="synonym">Sorghum vulgare</name>
    <dbReference type="NCBI Taxonomy" id="4558"/>
    <lineage>
        <taxon>Eukaryota</taxon>
        <taxon>Viridiplantae</taxon>
        <taxon>Streptophyta</taxon>
        <taxon>Embryophyta</taxon>
        <taxon>Tracheophyta</taxon>
        <taxon>Spermatophyta</taxon>
        <taxon>Magnoliopsida</taxon>
        <taxon>Liliopsida</taxon>
        <taxon>Poales</taxon>
        <taxon>Poaceae</taxon>
        <taxon>PACMAD clade</taxon>
        <taxon>Panicoideae</taxon>
        <taxon>Andropogonodae</taxon>
        <taxon>Andropogoneae</taxon>
        <taxon>Sorghinae</taxon>
        <taxon>Sorghum</taxon>
    </lineage>
</organism>
<dbReference type="PROSITE" id="PS51683">
    <property type="entry name" value="SAM_OMT_II"/>
    <property type="match status" value="1"/>
</dbReference>
<evidence type="ECO:0000256" key="3">
    <source>
        <dbReference type="ARBA" id="ARBA00022691"/>
    </source>
</evidence>
<dbReference type="GO" id="GO:0008171">
    <property type="term" value="F:O-methyltransferase activity"/>
    <property type="evidence" value="ECO:0007669"/>
    <property type="project" value="InterPro"/>
</dbReference>
<dbReference type="InterPro" id="IPR012967">
    <property type="entry name" value="COMT_dimerisation"/>
</dbReference>
<dbReference type="GO" id="GO:0032259">
    <property type="term" value="P:methylation"/>
    <property type="evidence" value="ECO:0007669"/>
    <property type="project" value="UniProtKB-KW"/>
</dbReference>
<dbReference type="FunFam" id="3.40.50.150:FF:000057">
    <property type="entry name" value="O-methyltransferase ZRP4"/>
    <property type="match status" value="1"/>
</dbReference>
<feature type="active site" description="Proton acceptor" evidence="4">
    <location>
        <position position="260"/>
    </location>
</feature>
<reference evidence="7" key="1">
    <citation type="journal article" date="2019" name="BMC Genomics">
        <title>A new reference genome for Sorghum bicolor reveals high levels of sequence similarity between sweet and grain genotypes: implications for the genetics of sugar metabolism.</title>
        <authorList>
            <person name="Cooper E.A."/>
            <person name="Brenton Z.W."/>
            <person name="Flinn B.S."/>
            <person name="Jenkins J."/>
            <person name="Shu S."/>
            <person name="Flowers D."/>
            <person name="Luo F."/>
            <person name="Wang Y."/>
            <person name="Xia P."/>
            <person name="Barry K."/>
            <person name="Daum C."/>
            <person name="Lipzen A."/>
            <person name="Yoshinaga Y."/>
            <person name="Schmutz J."/>
            <person name="Saski C."/>
            <person name="Vermerris W."/>
            <person name="Kresovich S."/>
        </authorList>
    </citation>
    <scope>NUCLEOTIDE SEQUENCE</scope>
</reference>
<evidence type="ECO:0000259" key="5">
    <source>
        <dbReference type="Pfam" id="PF00891"/>
    </source>
</evidence>
<dbReference type="Gene3D" id="1.10.10.10">
    <property type="entry name" value="Winged helix-like DNA-binding domain superfamily/Winged helix DNA-binding domain"/>
    <property type="match status" value="1"/>
</dbReference>
<reference evidence="7" key="2">
    <citation type="submission" date="2020-10" db="EMBL/GenBank/DDBJ databases">
        <authorList>
            <person name="Cooper E.A."/>
            <person name="Brenton Z.W."/>
            <person name="Flinn B.S."/>
            <person name="Jenkins J."/>
            <person name="Shu S."/>
            <person name="Flowers D."/>
            <person name="Luo F."/>
            <person name="Wang Y."/>
            <person name="Xia P."/>
            <person name="Barry K."/>
            <person name="Daum C."/>
            <person name="Lipzen A."/>
            <person name="Yoshinaga Y."/>
            <person name="Schmutz J."/>
            <person name="Saski C."/>
            <person name="Vermerris W."/>
            <person name="Kresovich S."/>
        </authorList>
    </citation>
    <scope>NUCLEOTIDE SEQUENCE</scope>
</reference>
<comment type="caution">
    <text evidence="7">The sequence shown here is derived from an EMBL/GenBank/DDBJ whole genome shotgun (WGS) entry which is preliminary data.</text>
</comment>
<keyword evidence="1" id="KW-0489">Methyltransferase</keyword>
<dbReference type="Pfam" id="PF08100">
    <property type="entry name" value="Dimerisation"/>
    <property type="match status" value="1"/>
</dbReference>
<evidence type="ECO:0000313" key="7">
    <source>
        <dbReference type="EMBL" id="KAG0518793.1"/>
    </source>
</evidence>
<dbReference type="EMBL" id="CM027688">
    <property type="protein sequence ID" value="KAG0518793.1"/>
    <property type="molecule type" value="Genomic_DNA"/>
</dbReference>
<dbReference type="InterPro" id="IPR016461">
    <property type="entry name" value="COMT-like"/>
</dbReference>
<evidence type="ECO:0000256" key="1">
    <source>
        <dbReference type="ARBA" id="ARBA00022603"/>
    </source>
</evidence>
<keyword evidence="2" id="KW-0808">Transferase</keyword>
<evidence type="ECO:0000259" key="6">
    <source>
        <dbReference type="Pfam" id="PF08100"/>
    </source>
</evidence>
<name>A0A921QBJ2_SORBI</name>
<protein>
    <recommendedName>
        <fullName evidence="9">O-methyltransferase ZRP4</fullName>
    </recommendedName>
</protein>
<evidence type="ECO:0008006" key="9">
    <source>
        <dbReference type="Google" id="ProtNLM"/>
    </source>
</evidence>
<feature type="domain" description="O-methyltransferase dimerisation" evidence="6">
    <location>
        <begin position="19"/>
        <end position="107"/>
    </location>
</feature>
<dbReference type="GO" id="GO:0008757">
    <property type="term" value="F:S-adenosylmethionine-dependent methyltransferase activity"/>
    <property type="evidence" value="ECO:0007669"/>
    <property type="project" value="UniProtKB-ARBA"/>
</dbReference>